<dbReference type="PANTHER" id="PTHR40129:SF2">
    <property type="entry name" value="KETOPANTOATE REDUCTASE N-TERMINAL DOMAIN-CONTAINING PROTEIN"/>
    <property type="match status" value="1"/>
</dbReference>
<dbReference type="PANTHER" id="PTHR40129">
    <property type="entry name" value="KETOPANTOATE REDUCTASE N-TERMINAL DOMAIN-CONTAINING PROTEIN"/>
    <property type="match status" value="1"/>
</dbReference>
<name>A0A8H5AQT0_9AGAR</name>
<accession>A0A8H5AQT0</accession>
<gene>
    <name evidence="1" type="ORF">D9758_019053</name>
</gene>
<dbReference type="OrthoDB" id="674948at2759"/>
<dbReference type="EMBL" id="JAACJM010000651">
    <property type="protein sequence ID" value="KAF5309303.1"/>
    <property type="molecule type" value="Genomic_DNA"/>
</dbReference>
<evidence type="ECO:0000313" key="1">
    <source>
        <dbReference type="EMBL" id="KAF5309303.1"/>
    </source>
</evidence>
<protein>
    <submittedName>
        <fullName evidence="1">Uncharacterized protein</fullName>
    </submittedName>
</protein>
<comment type="caution">
    <text evidence="1">The sequence shown here is derived from an EMBL/GenBank/DDBJ whole genome shotgun (WGS) entry which is preliminary data.</text>
</comment>
<organism evidence="1 2">
    <name type="scientific">Tetrapyrgos nigripes</name>
    <dbReference type="NCBI Taxonomy" id="182062"/>
    <lineage>
        <taxon>Eukaryota</taxon>
        <taxon>Fungi</taxon>
        <taxon>Dikarya</taxon>
        <taxon>Basidiomycota</taxon>
        <taxon>Agaricomycotina</taxon>
        <taxon>Agaricomycetes</taxon>
        <taxon>Agaricomycetidae</taxon>
        <taxon>Agaricales</taxon>
        <taxon>Marasmiineae</taxon>
        <taxon>Marasmiaceae</taxon>
        <taxon>Tetrapyrgos</taxon>
    </lineage>
</organism>
<dbReference type="SUPFAM" id="SSF51735">
    <property type="entry name" value="NAD(P)-binding Rossmann-fold domains"/>
    <property type="match status" value="1"/>
</dbReference>
<keyword evidence="2" id="KW-1185">Reference proteome</keyword>
<dbReference type="Proteomes" id="UP000559256">
    <property type="component" value="Unassembled WGS sequence"/>
</dbReference>
<reference evidence="1 2" key="1">
    <citation type="journal article" date="2020" name="ISME J.">
        <title>Uncovering the hidden diversity of litter-decomposition mechanisms in mushroom-forming fungi.</title>
        <authorList>
            <person name="Floudas D."/>
            <person name="Bentzer J."/>
            <person name="Ahren D."/>
            <person name="Johansson T."/>
            <person name="Persson P."/>
            <person name="Tunlid A."/>
        </authorList>
    </citation>
    <scope>NUCLEOTIDE SEQUENCE [LARGE SCALE GENOMIC DNA]</scope>
    <source>
        <strain evidence="1 2">CBS 291.85</strain>
    </source>
</reference>
<evidence type="ECO:0000313" key="2">
    <source>
        <dbReference type="Proteomes" id="UP000559256"/>
    </source>
</evidence>
<proteinExistence type="predicted"/>
<dbReference type="AlphaFoldDB" id="A0A8H5AQT0"/>
<dbReference type="Gene3D" id="3.40.50.720">
    <property type="entry name" value="NAD(P)-binding Rossmann-like Domain"/>
    <property type="match status" value="1"/>
</dbReference>
<dbReference type="InterPro" id="IPR036291">
    <property type="entry name" value="NAD(P)-bd_dom_sf"/>
</dbReference>
<sequence>MNLFYFLTTIVGYVFYASQNETSVLRSTAVQQNMSAVNSTVDLLILGAGWTSTFLIPLCKERNISYATTSRSGANDTIKFEFDQAEEDSDIFKPLPDAKTVLITFPITLSGGSERLVRLYKSTRHNSDTNPAFIQLGATSIWGTSDRSIARAAAESGSQAPIPPKPKELQWFDRHSPLNPGDRGAAETELLALAPAMPTTVLDLAGLWGGTRSMKNYSSIHMIHGIDVARAILAVHANFSKASGERWLLTDGRVYDWWDLASAWGSGSDSRNRIVKTVDHKQHGYAS</sequence>